<organism evidence="2 3">
    <name type="scientific">Austropuccinia psidii MF-1</name>
    <dbReference type="NCBI Taxonomy" id="1389203"/>
    <lineage>
        <taxon>Eukaryota</taxon>
        <taxon>Fungi</taxon>
        <taxon>Dikarya</taxon>
        <taxon>Basidiomycota</taxon>
        <taxon>Pucciniomycotina</taxon>
        <taxon>Pucciniomycetes</taxon>
        <taxon>Pucciniales</taxon>
        <taxon>Sphaerophragmiaceae</taxon>
        <taxon>Austropuccinia</taxon>
    </lineage>
</organism>
<dbReference type="AlphaFoldDB" id="A0A9Q3E9E3"/>
<name>A0A9Q3E9E3_9BASI</name>
<sequence>MEVDSSEDSEDSESSLSKSLSSSDSLPSKTELNEYGKSEVTLIRSKRLAIGSKTSQRKSHKPATSLKIYDAIDLICEHCQINYYTSDECSKIFVPGSEDFSKVYIDIHLQDHQFPGGWKLWLQNSIPLHLQDSRSMG</sequence>
<evidence type="ECO:0000313" key="3">
    <source>
        <dbReference type="Proteomes" id="UP000765509"/>
    </source>
</evidence>
<feature type="compositionally biased region" description="Low complexity" evidence="1">
    <location>
        <begin position="14"/>
        <end position="30"/>
    </location>
</feature>
<feature type="compositionally biased region" description="Acidic residues" evidence="1">
    <location>
        <begin position="1"/>
        <end position="13"/>
    </location>
</feature>
<proteinExistence type="predicted"/>
<keyword evidence="3" id="KW-1185">Reference proteome</keyword>
<comment type="caution">
    <text evidence="2">The sequence shown here is derived from an EMBL/GenBank/DDBJ whole genome shotgun (WGS) entry which is preliminary data.</text>
</comment>
<gene>
    <name evidence="2" type="ORF">O181_058011</name>
</gene>
<dbReference type="EMBL" id="AVOT02026536">
    <property type="protein sequence ID" value="MBW0518296.1"/>
    <property type="molecule type" value="Genomic_DNA"/>
</dbReference>
<accession>A0A9Q3E9E3</accession>
<evidence type="ECO:0000313" key="2">
    <source>
        <dbReference type="EMBL" id="MBW0518296.1"/>
    </source>
</evidence>
<reference evidence="2" key="1">
    <citation type="submission" date="2021-03" db="EMBL/GenBank/DDBJ databases">
        <title>Draft genome sequence of rust myrtle Austropuccinia psidii MF-1, a brazilian biotype.</title>
        <authorList>
            <person name="Quecine M.C."/>
            <person name="Pachon D.M.R."/>
            <person name="Bonatelli M.L."/>
            <person name="Correr F.H."/>
            <person name="Franceschini L.M."/>
            <person name="Leite T.F."/>
            <person name="Margarido G.R.A."/>
            <person name="Almeida C.A."/>
            <person name="Ferrarezi J.A."/>
            <person name="Labate C.A."/>
        </authorList>
    </citation>
    <scope>NUCLEOTIDE SEQUENCE</scope>
    <source>
        <strain evidence="2">MF-1</strain>
    </source>
</reference>
<feature type="region of interest" description="Disordered" evidence="1">
    <location>
        <begin position="1"/>
        <end position="32"/>
    </location>
</feature>
<protein>
    <submittedName>
        <fullName evidence="2">Uncharacterized protein</fullName>
    </submittedName>
</protein>
<evidence type="ECO:0000256" key="1">
    <source>
        <dbReference type="SAM" id="MobiDB-lite"/>
    </source>
</evidence>
<dbReference type="Proteomes" id="UP000765509">
    <property type="component" value="Unassembled WGS sequence"/>
</dbReference>